<dbReference type="EMBL" id="JAIWYP010000002">
    <property type="protein sequence ID" value="KAH3873278.1"/>
    <property type="molecule type" value="Genomic_DNA"/>
</dbReference>
<keyword evidence="4" id="KW-1185">Reference proteome</keyword>
<dbReference type="Gene3D" id="2.60.40.60">
    <property type="entry name" value="Cadherins"/>
    <property type="match status" value="1"/>
</dbReference>
<keyword evidence="1" id="KW-0812">Transmembrane</keyword>
<dbReference type="SUPFAM" id="SSF49313">
    <property type="entry name" value="Cadherin-like"/>
    <property type="match status" value="1"/>
</dbReference>
<protein>
    <submittedName>
        <fullName evidence="3">Uncharacterized protein</fullName>
    </submittedName>
</protein>
<evidence type="ECO:0000256" key="1">
    <source>
        <dbReference type="ARBA" id="ARBA00022692"/>
    </source>
</evidence>
<sequence length="107" mass="12076">MCYVSRDTYLTLLNLQFSIRATDNGNPRRSALGSVTIFITRAVLPVFRNTPYATQVQENRANATQIYTVTAVDADGRVTYNLFYILKRNNGSKAKLCNQAIYTLNKC</sequence>
<evidence type="ECO:0000256" key="2">
    <source>
        <dbReference type="ARBA" id="ARBA00022989"/>
    </source>
</evidence>
<keyword evidence="2" id="KW-0472">Membrane</keyword>
<keyword evidence="2" id="KW-1133">Transmembrane helix</keyword>
<dbReference type="InterPro" id="IPR015919">
    <property type="entry name" value="Cadherin-like_sf"/>
</dbReference>
<comment type="caution">
    <text evidence="3">The sequence shown here is derived from an EMBL/GenBank/DDBJ whole genome shotgun (WGS) entry which is preliminary data.</text>
</comment>
<gene>
    <name evidence="3" type="ORF">DPMN_036509</name>
</gene>
<dbReference type="AlphaFoldDB" id="A0A9D4MAU2"/>
<dbReference type="PANTHER" id="PTHR24026:SF126">
    <property type="entry name" value="PROTOCADHERIN FAT 4"/>
    <property type="match status" value="1"/>
</dbReference>
<dbReference type="GO" id="GO:0005886">
    <property type="term" value="C:plasma membrane"/>
    <property type="evidence" value="ECO:0007669"/>
    <property type="project" value="UniProtKB-SubCell"/>
</dbReference>
<proteinExistence type="predicted"/>
<dbReference type="PANTHER" id="PTHR24026">
    <property type="entry name" value="FAT ATYPICAL CADHERIN-RELATED"/>
    <property type="match status" value="1"/>
</dbReference>
<dbReference type="CDD" id="cd11304">
    <property type="entry name" value="Cadherin_repeat"/>
    <property type="match status" value="1"/>
</dbReference>
<dbReference type="GO" id="GO:0007155">
    <property type="term" value="P:cell adhesion"/>
    <property type="evidence" value="ECO:0007669"/>
    <property type="project" value="UniProtKB-KW"/>
</dbReference>
<evidence type="ECO:0000313" key="3">
    <source>
        <dbReference type="EMBL" id="KAH3873278.1"/>
    </source>
</evidence>
<evidence type="ECO:0000313" key="4">
    <source>
        <dbReference type="Proteomes" id="UP000828390"/>
    </source>
</evidence>
<reference evidence="3" key="1">
    <citation type="journal article" date="2019" name="bioRxiv">
        <title>The Genome of the Zebra Mussel, Dreissena polymorpha: A Resource for Invasive Species Research.</title>
        <authorList>
            <person name="McCartney M.A."/>
            <person name="Auch B."/>
            <person name="Kono T."/>
            <person name="Mallez S."/>
            <person name="Zhang Y."/>
            <person name="Obille A."/>
            <person name="Becker A."/>
            <person name="Abrahante J.E."/>
            <person name="Garbe J."/>
            <person name="Badalamenti J.P."/>
            <person name="Herman A."/>
            <person name="Mangelson H."/>
            <person name="Liachko I."/>
            <person name="Sullivan S."/>
            <person name="Sone E.D."/>
            <person name="Koren S."/>
            <person name="Silverstein K.A.T."/>
            <person name="Beckman K.B."/>
            <person name="Gohl D.M."/>
        </authorList>
    </citation>
    <scope>NUCLEOTIDE SEQUENCE</scope>
    <source>
        <strain evidence="3">Duluth1</strain>
        <tissue evidence="3">Whole animal</tissue>
    </source>
</reference>
<name>A0A9D4MAU2_DREPO</name>
<organism evidence="3 4">
    <name type="scientific">Dreissena polymorpha</name>
    <name type="common">Zebra mussel</name>
    <name type="synonym">Mytilus polymorpha</name>
    <dbReference type="NCBI Taxonomy" id="45954"/>
    <lineage>
        <taxon>Eukaryota</taxon>
        <taxon>Metazoa</taxon>
        <taxon>Spiralia</taxon>
        <taxon>Lophotrochozoa</taxon>
        <taxon>Mollusca</taxon>
        <taxon>Bivalvia</taxon>
        <taxon>Autobranchia</taxon>
        <taxon>Heteroconchia</taxon>
        <taxon>Euheterodonta</taxon>
        <taxon>Imparidentia</taxon>
        <taxon>Neoheterodontei</taxon>
        <taxon>Myida</taxon>
        <taxon>Dreissenoidea</taxon>
        <taxon>Dreissenidae</taxon>
        <taxon>Dreissena</taxon>
    </lineage>
</organism>
<accession>A0A9D4MAU2</accession>
<dbReference type="Proteomes" id="UP000828390">
    <property type="component" value="Unassembled WGS sequence"/>
</dbReference>
<dbReference type="GO" id="GO:0005509">
    <property type="term" value="F:calcium ion binding"/>
    <property type="evidence" value="ECO:0007669"/>
    <property type="project" value="InterPro"/>
</dbReference>
<reference evidence="3" key="2">
    <citation type="submission" date="2020-11" db="EMBL/GenBank/DDBJ databases">
        <authorList>
            <person name="McCartney M.A."/>
            <person name="Auch B."/>
            <person name="Kono T."/>
            <person name="Mallez S."/>
            <person name="Becker A."/>
            <person name="Gohl D.M."/>
            <person name="Silverstein K.A.T."/>
            <person name="Koren S."/>
            <person name="Bechman K.B."/>
            <person name="Herman A."/>
            <person name="Abrahante J.E."/>
            <person name="Garbe J."/>
        </authorList>
    </citation>
    <scope>NUCLEOTIDE SEQUENCE</scope>
    <source>
        <strain evidence="3">Duluth1</strain>
        <tissue evidence="3">Whole animal</tissue>
    </source>
</reference>